<dbReference type="GO" id="GO:0008270">
    <property type="term" value="F:zinc ion binding"/>
    <property type="evidence" value="ECO:0007669"/>
    <property type="project" value="UniProtKB-KW"/>
</dbReference>
<accession>A0A2G8KEW6</accession>
<feature type="compositionally biased region" description="Basic and acidic residues" evidence="5">
    <location>
        <begin position="615"/>
        <end position="638"/>
    </location>
</feature>
<evidence type="ECO:0000259" key="6">
    <source>
        <dbReference type="PROSITE" id="PS50016"/>
    </source>
</evidence>
<dbReference type="Pfam" id="PF13639">
    <property type="entry name" value="zf-RING_2"/>
    <property type="match status" value="1"/>
</dbReference>
<feature type="region of interest" description="Disordered" evidence="5">
    <location>
        <begin position="274"/>
        <end position="351"/>
    </location>
</feature>
<protein>
    <submittedName>
        <fullName evidence="8">Putative PHD and RING finger domain-containing protein 1</fullName>
    </submittedName>
</protein>
<keyword evidence="2 4" id="KW-0863">Zinc-finger</keyword>
<proteinExistence type="predicted"/>
<feature type="compositionally biased region" description="Basic residues" evidence="5">
    <location>
        <begin position="289"/>
        <end position="350"/>
    </location>
</feature>
<feature type="compositionally biased region" description="Basic residues" evidence="5">
    <location>
        <begin position="601"/>
        <end position="614"/>
    </location>
</feature>
<dbReference type="SMART" id="SM00184">
    <property type="entry name" value="RING"/>
    <property type="match status" value="1"/>
</dbReference>
<keyword evidence="3" id="KW-0862">Zinc</keyword>
<dbReference type="InterPro" id="IPR019786">
    <property type="entry name" value="Zinc_finger_PHD-type_CS"/>
</dbReference>
<dbReference type="InterPro" id="IPR013083">
    <property type="entry name" value="Znf_RING/FYVE/PHD"/>
</dbReference>
<gene>
    <name evidence="8" type="ORF">BSL78_16581</name>
</gene>
<evidence type="ECO:0000259" key="7">
    <source>
        <dbReference type="PROSITE" id="PS50089"/>
    </source>
</evidence>
<feature type="domain" description="RING-type" evidence="7">
    <location>
        <begin position="96"/>
        <end position="137"/>
    </location>
</feature>
<comment type="caution">
    <text evidence="8">The sequence shown here is derived from an EMBL/GenBank/DDBJ whole genome shotgun (WGS) entry which is preliminary data.</text>
</comment>
<dbReference type="InterPro" id="IPR001841">
    <property type="entry name" value="Znf_RING"/>
</dbReference>
<keyword evidence="1" id="KW-0479">Metal-binding</keyword>
<evidence type="ECO:0000313" key="9">
    <source>
        <dbReference type="Proteomes" id="UP000230750"/>
    </source>
</evidence>
<dbReference type="Gene3D" id="2.30.30.1150">
    <property type="match status" value="1"/>
</dbReference>
<evidence type="ECO:0000256" key="3">
    <source>
        <dbReference type="ARBA" id="ARBA00022833"/>
    </source>
</evidence>
<evidence type="ECO:0000256" key="5">
    <source>
        <dbReference type="SAM" id="MobiDB-lite"/>
    </source>
</evidence>
<dbReference type="PROSITE" id="PS50016">
    <property type="entry name" value="ZF_PHD_2"/>
    <property type="match status" value="1"/>
</dbReference>
<dbReference type="InterPro" id="IPR019787">
    <property type="entry name" value="Znf_PHD-finger"/>
</dbReference>
<evidence type="ECO:0000256" key="2">
    <source>
        <dbReference type="ARBA" id="ARBA00022771"/>
    </source>
</evidence>
<sequence length="701" mass="77465">MPPNMENGGGGEKSIFDEENEPVEGEIAQTDDQDSSEEASSEDGFDEDDGDEEEEDEDDEDDEEESEGQDEEEGRKDGDVGEEVSESESDDDSDKCPICLLQFRDNDIGVPESCDHTFCLDCLQEWAKNVTTCPVDRSFFECILVKNSVGGEVVRTIKVDKKKAEDPIPEDDLTFCEMCGHSHHEDRLLLCDGCNQGYHCECLEPPLESIPVEEWFCPNCAPTHQVSDESSEDEGEYFSNLRRDIPRYVARTSITERVRRRVHEARRAILLTDTPSVSSSAMPNVAPPARKKTVRKVTRKRRRKPGRRRKERPQRGRHKTTKGKGSKRKTTRKRKRKTRRRKGGRKKARTAKSVLPITPKARLAGKLGLCKPRGGSVIPARKGGSYDNSLGALRSRIGLAPLSLRGDQYALEDIGDEAGPVAVPRISSVLRGPRLVKPVEPASSPVDLLSSIMAGQNLLHLPGSDVKIHRDGTLSAIKSPPPENASCDVTRSPSGCSAILKNMDNGRTNSRGNTFRVKETPLNGENGTSEAAVGKDHGAVEGDVQDPPSNRTAGDGGGANEVSHDLAPDNGAEFNNYERGEGHGDGVSADSTHLLNGDTRSRRRDGGKDRKRRDSGKDRKKEKQERKTTIPREKKKEKSVWVAALPTRGYQNLRMNEINLKHSNSVAIHDRGTTGKETLEIDLMERADLTRGEGRVTREIE</sequence>
<dbReference type="InterPro" id="IPR001965">
    <property type="entry name" value="Znf_PHD"/>
</dbReference>
<dbReference type="PROSITE" id="PS00518">
    <property type="entry name" value="ZF_RING_1"/>
    <property type="match status" value="1"/>
</dbReference>
<dbReference type="SMART" id="SM00249">
    <property type="entry name" value="PHD"/>
    <property type="match status" value="1"/>
</dbReference>
<name>A0A2G8KEW6_STIJA</name>
<dbReference type="AlphaFoldDB" id="A0A2G8KEW6"/>
<dbReference type="InterPro" id="IPR011011">
    <property type="entry name" value="Znf_FYVE_PHD"/>
</dbReference>
<dbReference type="OrthoDB" id="1935339at2759"/>
<reference evidence="8 9" key="1">
    <citation type="journal article" date="2017" name="PLoS Biol.">
        <title>The sea cucumber genome provides insights into morphological evolution and visceral regeneration.</title>
        <authorList>
            <person name="Zhang X."/>
            <person name="Sun L."/>
            <person name="Yuan J."/>
            <person name="Sun Y."/>
            <person name="Gao Y."/>
            <person name="Zhang L."/>
            <person name="Li S."/>
            <person name="Dai H."/>
            <person name="Hamel J.F."/>
            <person name="Liu C."/>
            <person name="Yu Y."/>
            <person name="Liu S."/>
            <person name="Lin W."/>
            <person name="Guo K."/>
            <person name="Jin S."/>
            <person name="Xu P."/>
            <person name="Storey K.B."/>
            <person name="Huan P."/>
            <person name="Zhang T."/>
            <person name="Zhou Y."/>
            <person name="Zhang J."/>
            <person name="Lin C."/>
            <person name="Li X."/>
            <person name="Xing L."/>
            <person name="Huo D."/>
            <person name="Sun M."/>
            <person name="Wang L."/>
            <person name="Mercier A."/>
            <person name="Li F."/>
            <person name="Yang H."/>
            <person name="Xiang J."/>
        </authorList>
    </citation>
    <scope>NUCLEOTIDE SEQUENCE [LARGE SCALE GENOMIC DNA]</scope>
    <source>
        <strain evidence="8">Shaxun</strain>
        <tissue evidence="8">Muscle</tissue>
    </source>
</reference>
<dbReference type="PROSITE" id="PS50089">
    <property type="entry name" value="ZF_RING_2"/>
    <property type="match status" value="1"/>
</dbReference>
<evidence type="ECO:0000256" key="1">
    <source>
        <dbReference type="ARBA" id="ARBA00022723"/>
    </source>
</evidence>
<dbReference type="PROSITE" id="PS01359">
    <property type="entry name" value="ZF_PHD_1"/>
    <property type="match status" value="1"/>
</dbReference>
<feature type="compositionally biased region" description="Acidic residues" evidence="5">
    <location>
        <begin position="80"/>
        <end position="93"/>
    </location>
</feature>
<organism evidence="8 9">
    <name type="scientific">Stichopus japonicus</name>
    <name type="common">Sea cucumber</name>
    <dbReference type="NCBI Taxonomy" id="307972"/>
    <lineage>
        <taxon>Eukaryota</taxon>
        <taxon>Metazoa</taxon>
        <taxon>Echinodermata</taxon>
        <taxon>Eleutherozoa</taxon>
        <taxon>Echinozoa</taxon>
        <taxon>Holothuroidea</taxon>
        <taxon>Aspidochirotacea</taxon>
        <taxon>Aspidochirotida</taxon>
        <taxon>Stichopodidae</taxon>
        <taxon>Apostichopus</taxon>
    </lineage>
</organism>
<feature type="domain" description="PHD-type" evidence="6">
    <location>
        <begin position="173"/>
        <end position="223"/>
    </location>
</feature>
<evidence type="ECO:0000256" key="4">
    <source>
        <dbReference type="PROSITE-ProRule" id="PRU00175"/>
    </source>
</evidence>
<dbReference type="InterPro" id="IPR017907">
    <property type="entry name" value="Znf_RING_CS"/>
</dbReference>
<evidence type="ECO:0000313" key="8">
    <source>
        <dbReference type="EMBL" id="PIK46546.1"/>
    </source>
</evidence>
<dbReference type="EMBL" id="MRZV01000637">
    <property type="protein sequence ID" value="PIK46546.1"/>
    <property type="molecule type" value="Genomic_DNA"/>
</dbReference>
<feature type="region of interest" description="Disordered" evidence="5">
    <location>
        <begin position="500"/>
        <end position="638"/>
    </location>
</feature>
<dbReference type="PANTHER" id="PTHR12618:SF20">
    <property type="entry name" value="PHD AND RING FINGER DOMAIN-CONTAINING PROTEIN 1"/>
    <property type="match status" value="1"/>
</dbReference>
<dbReference type="Gene3D" id="3.30.40.10">
    <property type="entry name" value="Zinc/RING finger domain, C3HC4 (zinc finger)"/>
    <property type="match status" value="1"/>
</dbReference>
<dbReference type="SUPFAM" id="SSF57903">
    <property type="entry name" value="FYVE/PHD zinc finger"/>
    <property type="match status" value="1"/>
</dbReference>
<keyword evidence="9" id="KW-1185">Reference proteome</keyword>
<dbReference type="SUPFAM" id="SSF57850">
    <property type="entry name" value="RING/U-box"/>
    <property type="match status" value="1"/>
</dbReference>
<feature type="region of interest" description="Disordered" evidence="5">
    <location>
        <begin position="1"/>
        <end position="93"/>
    </location>
</feature>
<dbReference type="Pfam" id="PF00628">
    <property type="entry name" value="PHD"/>
    <property type="match status" value="1"/>
</dbReference>
<dbReference type="PANTHER" id="PTHR12618">
    <property type="entry name" value="PHD AND RING FINGER DOMAIN-CONTAINING PROTEIN 1"/>
    <property type="match status" value="1"/>
</dbReference>
<dbReference type="InterPro" id="IPR047157">
    <property type="entry name" value="PHRF1/Atg35"/>
</dbReference>
<feature type="compositionally biased region" description="Acidic residues" evidence="5">
    <location>
        <begin position="17"/>
        <end position="72"/>
    </location>
</feature>
<dbReference type="CDD" id="cd15536">
    <property type="entry name" value="PHD_PHRF1"/>
    <property type="match status" value="1"/>
</dbReference>
<dbReference type="Proteomes" id="UP000230750">
    <property type="component" value="Unassembled WGS sequence"/>
</dbReference>